<feature type="binding site" evidence="4">
    <location>
        <position position="223"/>
    </location>
    <ligand>
        <name>Zn(2+)</name>
        <dbReference type="ChEBI" id="CHEBI:29105"/>
    </ligand>
</feature>
<dbReference type="EMBL" id="NESQ01000172">
    <property type="protein sequence ID" value="PUU76856.1"/>
    <property type="molecule type" value="Genomic_DNA"/>
</dbReference>
<dbReference type="PANTHER" id="PTHR11085">
    <property type="entry name" value="NAD-DEPENDENT PROTEIN DEACYLASE SIRTUIN-5, MITOCHONDRIAL-RELATED"/>
    <property type="match status" value="1"/>
</dbReference>
<dbReference type="GO" id="GO:0070403">
    <property type="term" value="F:NAD+ binding"/>
    <property type="evidence" value="ECO:0007669"/>
    <property type="project" value="InterPro"/>
</dbReference>
<comment type="caution">
    <text evidence="6">The sequence shown here is derived from an EMBL/GenBank/DDBJ whole genome shotgun (WGS) entry which is preliminary data.</text>
</comment>
<feature type="binding site" evidence="4">
    <location>
        <position position="226"/>
    </location>
    <ligand>
        <name>Zn(2+)</name>
        <dbReference type="ChEBI" id="CHEBI:29105"/>
    </ligand>
</feature>
<evidence type="ECO:0000259" key="5">
    <source>
        <dbReference type="PROSITE" id="PS50305"/>
    </source>
</evidence>
<evidence type="ECO:0000256" key="4">
    <source>
        <dbReference type="PROSITE-ProRule" id="PRU00236"/>
    </source>
</evidence>
<name>A0A2T6ZN30_TUBBO</name>
<dbReference type="InterPro" id="IPR026590">
    <property type="entry name" value="Ssirtuin_cat_dom"/>
</dbReference>
<gene>
    <name evidence="6" type="ORF">B9Z19DRAFT_1129086</name>
</gene>
<keyword evidence="2" id="KW-0808">Transferase</keyword>
<feature type="domain" description="Deacetylase sirtuin-type" evidence="5">
    <location>
        <begin position="18"/>
        <end position="375"/>
    </location>
</feature>
<evidence type="ECO:0000313" key="7">
    <source>
        <dbReference type="Proteomes" id="UP000244722"/>
    </source>
</evidence>
<dbReference type="Pfam" id="PF02146">
    <property type="entry name" value="SIR2"/>
    <property type="match status" value="1"/>
</dbReference>
<dbReference type="AlphaFoldDB" id="A0A2T6ZN30"/>
<dbReference type="STRING" id="42251.A0A2T6ZN30"/>
<feature type="binding site" evidence="4">
    <location>
        <position position="154"/>
    </location>
    <ligand>
        <name>Zn(2+)</name>
        <dbReference type="ChEBI" id="CHEBI:29105"/>
    </ligand>
</feature>
<dbReference type="GO" id="GO:0017136">
    <property type="term" value="F:histone deacetylase activity, NAD-dependent"/>
    <property type="evidence" value="ECO:0007669"/>
    <property type="project" value="TreeGrafter"/>
</dbReference>
<dbReference type="Proteomes" id="UP000244722">
    <property type="component" value="Unassembled WGS sequence"/>
</dbReference>
<dbReference type="InterPro" id="IPR050134">
    <property type="entry name" value="NAD-dep_sirtuin_deacylases"/>
</dbReference>
<dbReference type="PANTHER" id="PTHR11085:SF10">
    <property type="entry name" value="NAD-DEPENDENT PROTEIN DEACYLASE SIRTUIN-5, MITOCHONDRIAL-RELATED"/>
    <property type="match status" value="1"/>
</dbReference>
<dbReference type="SUPFAM" id="SSF52467">
    <property type="entry name" value="DHS-like NAD/FAD-binding domain"/>
    <property type="match status" value="1"/>
</dbReference>
<keyword evidence="3" id="KW-0520">NAD</keyword>
<dbReference type="InterPro" id="IPR003000">
    <property type="entry name" value="Sirtuin"/>
</dbReference>
<evidence type="ECO:0000256" key="1">
    <source>
        <dbReference type="ARBA" id="ARBA00006924"/>
    </source>
</evidence>
<feature type="binding site" evidence="4">
    <location>
        <position position="157"/>
    </location>
    <ligand>
        <name>Zn(2+)</name>
        <dbReference type="ChEBI" id="CHEBI:29105"/>
    </ligand>
</feature>
<keyword evidence="7" id="KW-1185">Reference proteome</keyword>
<accession>A0A2T6ZN30</accession>
<dbReference type="Gene3D" id="3.30.1600.10">
    <property type="entry name" value="SIR2/SIRT2 'Small Domain"/>
    <property type="match status" value="1"/>
</dbReference>
<organism evidence="6 7">
    <name type="scientific">Tuber borchii</name>
    <name type="common">White truffle</name>
    <dbReference type="NCBI Taxonomy" id="42251"/>
    <lineage>
        <taxon>Eukaryota</taxon>
        <taxon>Fungi</taxon>
        <taxon>Dikarya</taxon>
        <taxon>Ascomycota</taxon>
        <taxon>Pezizomycotina</taxon>
        <taxon>Pezizomycetes</taxon>
        <taxon>Pezizales</taxon>
        <taxon>Tuberaceae</taxon>
        <taxon>Tuber</taxon>
    </lineage>
</organism>
<proteinExistence type="inferred from homology"/>
<dbReference type="PROSITE" id="PS50305">
    <property type="entry name" value="SIRTUIN"/>
    <property type="match status" value="1"/>
</dbReference>
<dbReference type="OrthoDB" id="424302at2759"/>
<keyword evidence="4" id="KW-0479">Metal-binding</keyword>
<dbReference type="InterPro" id="IPR029035">
    <property type="entry name" value="DHS-like_NAD/FAD-binding_dom"/>
</dbReference>
<reference evidence="6 7" key="1">
    <citation type="submission" date="2017-04" db="EMBL/GenBank/DDBJ databases">
        <title>Draft genome sequence of Tuber borchii Vittad., a whitish edible truffle.</title>
        <authorList>
            <consortium name="DOE Joint Genome Institute"/>
            <person name="Murat C."/>
            <person name="Kuo A."/>
            <person name="Barry K.W."/>
            <person name="Clum A."/>
            <person name="Dockter R.B."/>
            <person name="Fauchery L."/>
            <person name="Iotti M."/>
            <person name="Kohler A."/>
            <person name="Labutti K."/>
            <person name="Lindquist E.A."/>
            <person name="Lipzen A."/>
            <person name="Ohm R.A."/>
            <person name="Wang M."/>
            <person name="Grigoriev I.V."/>
            <person name="Zambonelli A."/>
            <person name="Martin F.M."/>
        </authorList>
    </citation>
    <scope>NUCLEOTIDE SEQUENCE [LARGE SCALE GENOMIC DNA]</scope>
    <source>
        <strain evidence="6 7">Tbo3840</strain>
    </source>
</reference>
<evidence type="ECO:0000256" key="3">
    <source>
        <dbReference type="ARBA" id="ARBA00023027"/>
    </source>
</evidence>
<sequence length="375" mass="41134">MVAPRIPYVLPFPPPLIHPQNATTLSAAIDAVTSFLESRNIVILTGAGISVESGLADYRGEKGTYRLNRSYRPIFYEEFAGNHEARKRYWARSFLGWSILEKAKPNRTHKSISILGKQGVLNHVITQNVDSLHHTCHPHLRTTELHGTLRTLTCLTCRSLYPRVEFQKTLAKLNPKWAEFLHTFGEAGISDRDYRREANITTNPDGDVDVPGAPYTKFRYPPCPKCLNSNDIKVLVDEQGSHRPSEQLATNGVLKPSITFFGESVAPEAKAEAEEMVDKCGGILIVGTSLATYSAYRLAKASHDAGKGVGIVNLGGVRGEDLFFSKEGKGKRLRVDFGSGDILGGVAKNFGGEVVEKEEGETPVRGGGGIWGMER</sequence>
<evidence type="ECO:0000313" key="6">
    <source>
        <dbReference type="EMBL" id="PUU76856.1"/>
    </source>
</evidence>
<dbReference type="GO" id="GO:0046872">
    <property type="term" value="F:metal ion binding"/>
    <property type="evidence" value="ECO:0007669"/>
    <property type="project" value="UniProtKB-KW"/>
</dbReference>
<evidence type="ECO:0000256" key="2">
    <source>
        <dbReference type="ARBA" id="ARBA00022679"/>
    </source>
</evidence>
<keyword evidence="4" id="KW-0862">Zinc</keyword>
<feature type="active site" description="Proton acceptor" evidence="4">
    <location>
        <position position="146"/>
    </location>
</feature>
<dbReference type="Gene3D" id="3.40.50.1220">
    <property type="entry name" value="TPP-binding domain"/>
    <property type="match status" value="1"/>
</dbReference>
<comment type="similarity">
    <text evidence="1">Belongs to the sirtuin family. Class I subfamily.</text>
</comment>
<dbReference type="InterPro" id="IPR026591">
    <property type="entry name" value="Sirtuin_cat_small_dom_sf"/>
</dbReference>
<protein>
    <submittedName>
        <fullName evidence="6">DHS-like NAD/FAD-binding domain-containing protein</fullName>
    </submittedName>
</protein>